<evidence type="ECO:0000313" key="3">
    <source>
        <dbReference type="Proteomes" id="UP001235712"/>
    </source>
</evidence>
<dbReference type="EMBL" id="JAUSQZ010000001">
    <property type="protein sequence ID" value="MDP9829417.1"/>
    <property type="molecule type" value="Genomic_DNA"/>
</dbReference>
<dbReference type="Proteomes" id="UP001235712">
    <property type="component" value="Unassembled WGS sequence"/>
</dbReference>
<evidence type="ECO:0000256" key="1">
    <source>
        <dbReference type="SAM" id="Phobius"/>
    </source>
</evidence>
<keyword evidence="1" id="KW-1133">Transmembrane helix</keyword>
<accession>A0ABT9P9P9</accession>
<sequence>MTQPADDAQSQAEIQAHLDEAYRQASSANRWSRVAYILATIQFVFQILPYIIAALIFVAIVVLLLLG</sequence>
<keyword evidence="3" id="KW-1185">Reference proteome</keyword>
<feature type="transmembrane region" description="Helical" evidence="1">
    <location>
        <begin position="36"/>
        <end position="66"/>
    </location>
</feature>
<keyword evidence="1" id="KW-0812">Transmembrane</keyword>
<proteinExistence type="predicted"/>
<comment type="caution">
    <text evidence="2">The sequence shown here is derived from an EMBL/GenBank/DDBJ whole genome shotgun (WGS) entry which is preliminary data.</text>
</comment>
<gene>
    <name evidence="2" type="ORF">J2S57_005166</name>
</gene>
<organism evidence="2 3">
    <name type="scientific">Kineosporia succinea</name>
    <dbReference type="NCBI Taxonomy" id="84632"/>
    <lineage>
        <taxon>Bacteria</taxon>
        <taxon>Bacillati</taxon>
        <taxon>Actinomycetota</taxon>
        <taxon>Actinomycetes</taxon>
        <taxon>Kineosporiales</taxon>
        <taxon>Kineosporiaceae</taxon>
        <taxon>Kineosporia</taxon>
    </lineage>
</organism>
<protein>
    <submittedName>
        <fullName evidence="2">Uncharacterized protein</fullName>
    </submittedName>
</protein>
<reference evidence="2 3" key="1">
    <citation type="submission" date="2023-07" db="EMBL/GenBank/DDBJ databases">
        <title>Sequencing the genomes of 1000 actinobacteria strains.</title>
        <authorList>
            <person name="Klenk H.-P."/>
        </authorList>
    </citation>
    <scope>NUCLEOTIDE SEQUENCE [LARGE SCALE GENOMIC DNA]</scope>
    <source>
        <strain evidence="2 3">DSM 44388</strain>
    </source>
</reference>
<keyword evidence="1" id="KW-0472">Membrane</keyword>
<evidence type="ECO:0000313" key="2">
    <source>
        <dbReference type="EMBL" id="MDP9829417.1"/>
    </source>
</evidence>
<name>A0ABT9P9P9_9ACTN</name>
<dbReference type="RefSeq" id="WP_307247578.1">
    <property type="nucleotide sequence ID" value="NZ_JAUSQZ010000001.1"/>
</dbReference>